<sequence length="320" mass="35118">MVDTPFAFAPGQLDRAAHLRASDDVSKDPRALALVFWRGKLLAADDGHPVAVRLDHPALSDRRDHPIFLGLTPDGPRFAVDLPLWTPPEDAATIGQFVDQSLQVHPAWPEARLVEVRSVMPGLTVLEGECVATGRALLTWHSTHRFCANCGAESNVESLGWVRKCPKCGTQHFPRTDPVVIMAITRGDNLLLGRGPSWPERMYSLLAGFVEPGETIEAAVRREVLEESHIEVAAVRYVTSQPWPFPMSLMFGCHGEAVSDLITIDPVELADARWVSRDDVLLILAGTHPDINSPRPGTIAAALISAWADGHLFEATHWHN</sequence>
<gene>
    <name evidence="11" type="ORF">VW35_18925</name>
</gene>
<dbReference type="PROSITE" id="PS00893">
    <property type="entry name" value="NUDIX_BOX"/>
    <property type="match status" value="1"/>
</dbReference>
<dbReference type="InterPro" id="IPR015797">
    <property type="entry name" value="NUDIX_hydrolase-like_dom_sf"/>
</dbReference>
<dbReference type="PANTHER" id="PTHR42904">
    <property type="entry name" value="NUDIX HYDROLASE, NUDC SUBFAMILY"/>
    <property type="match status" value="1"/>
</dbReference>
<evidence type="ECO:0000256" key="9">
    <source>
        <dbReference type="ARBA" id="ARBA00023679"/>
    </source>
</evidence>
<dbReference type="Gene3D" id="3.90.79.10">
    <property type="entry name" value="Nucleoside Triphosphate Pyrophosphohydrolase"/>
    <property type="match status" value="1"/>
</dbReference>
<evidence type="ECO:0000256" key="4">
    <source>
        <dbReference type="ARBA" id="ARBA00012381"/>
    </source>
</evidence>
<keyword evidence="8" id="KW-0520">NAD</keyword>
<dbReference type="AlphaFoldDB" id="A0A0F5L153"/>
<keyword evidence="7" id="KW-0460">Magnesium</keyword>
<keyword evidence="6 11" id="KW-0378">Hydrolase</keyword>
<proteinExistence type="inferred from homology"/>
<dbReference type="InterPro" id="IPR020084">
    <property type="entry name" value="NUDIX_hydrolase_CS"/>
</dbReference>
<name>A0A0F5L153_9HYPH</name>
<accession>A0A0F5L153</accession>
<dbReference type="GO" id="GO:0006742">
    <property type="term" value="P:NADP+ catabolic process"/>
    <property type="evidence" value="ECO:0007669"/>
    <property type="project" value="TreeGrafter"/>
</dbReference>
<evidence type="ECO:0000256" key="2">
    <source>
        <dbReference type="ARBA" id="ARBA00001947"/>
    </source>
</evidence>
<reference evidence="11 12" key="1">
    <citation type="submission" date="2015-03" db="EMBL/GenBank/DDBJ databases">
        <authorList>
            <person name="Hassan Y.I."/>
            <person name="Lepp D."/>
            <person name="Zhou T."/>
        </authorList>
    </citation>
    <scope>NUCLEOTIDE SEQUENCE [LARGE SCALE GENOMIC DNA]</scope>
    <source>
        <strain evidence="11 12">GH2-10</strain>
    </source>
</reference>
<evidence type="ECO:0000256" key="5">
    <source>
        <dbReference type="ARBA" id="ARBA00022723"/>
    </source>
</evidence>
<dbReference type="Pfam" id="PF09296">
    <property type="entry name" value="NUDIX-like"/>
    <property type="match status" value="1"/>
</dbReference>
<dbReference type="InterPro" id="IPR050241">
    <property type="entry name" value="NAD-cap_RNA_hydrolase_NudC"/>
</dbReference>
<evidence type="ECO:0000313" key="12">
    <source>
        <dbReference type="Proteomes" id="UP000033514"/>
    </source>
</evidence>
<organism evidence="11 12">
    <name type="scientific">Devosia soli</name>
    <dbReference type="NCBI Taxonomy" id="361041"/>
    <lineage>
        <taxon>Bacteria</taxon>
        <taxon>Pseudomonadati</taxon>
        <taxon>Pseudomonadota</taxon>
        <taxon>Alphaproteobacteria</taxon>
        <taxon>Hyphomicrobiales</taxon>
        <taxon>Devosiaceae</taxon>
        <taxon>Devosia</taxon>
    </lineage>
</organism>
<feature type="domain" description="Nudix hydrolase" evidence="10">
    <location>
        <begin position="174"/>
        <end position="298"/>
    </location>
</feature>
<dbReference type="InterPro" id="IPR015376">
    <property type="entry name" value="Znr_NADH_PPase"/>
</dbReference>
<evidence type="ECO:0000313" key="11">
    <source>
        <dbReference type="EMBL" id="KKB76078.1"/>
    </source>
</evidence>
<evidence type="ECO:0000256" key="3">
    <source>
        <dbReference type="ARBA" id="ARBA00009595"/>
    </source>
</evidence>
<comment type="caution">
    <text evidence="11">The sequence shown here is derived from an EMBL/GenBank/DDBJ whole genome shotgun (WGS) entry which is preliminary data.</text>
</comment>
<keyword evidence="5" id="KW-0479">Metal-binding</keyword>
<dbReference type="PROSITE" id="PS51462">
    <property type="entry name" value="NUDIX"/>
    <property type="match status" value="1"/>
</dbReference>
<dbReference type="STRING" id="361041.VW35_18925"/>
<comment type="catalytic activity">
    <reaction evidence="9">
        <text>a 5'-end NAD(+)-phospho-ribonucleoside in mRNA + H2O = a 5'-end phospho-adenosine-phospho-ribonucleoside in mRNA + beta-nicotinamide D-ribonucleotide + 2 H(+)</text>
        <dbReference type="Rhea" id="RHEA:60876"/>
        <dbReference type="Rhea" id="RHEA-COMP:15698"/>
        <dbReference type="Rhea" id="RHEA-COMP:15719"/>
        <dbReference type="ChEBI" id="CHEBI:14649"/>
        <dbReference type="ChEBI" id="CHEBI:15377"/>
        <dbReference type="ChEBI" id="CHEBI:15378"/>
        <dbReference type="ChEBI" id="CHEBI:144029"/>
        <dbReference type="ChEBI" id="CHEBI:144051"/>
    </reaction>
    <physiologicalReaction direction="left-to-right" evidence="9">
        <dbReference type="Rhea" id="RHEA:60877"/>
    </physiologicalReaction>
</comment>
<dbReference type="CDD" id="cd03429">
    <property type="entry name" value="NUDIX_NADH_pyrophosphatase_Nudt13"/>
    <property type="match status" value="1"/>
</dbReference>
<dbReference type="EMBL" id="LAJG01000048">
    <property type="protein sequence ID" value="KKB76078.1"/>
    <property type="molecule type" value="Genomic_DNA"/>
</dbReference>
<dbReference type="OrthoDB" id="9791656at2"/>
<evidence type="ECO:0000256" key="1">
    <source>
        <dbReference type="ARBA" id="ARBA00001946"/>
    </source>
</evidence>
<comment type="cofactor">
    <cofactor evidence="2">
        <name>Zn(2+)</name>
        <dbReference type="ChEBI" id="CHEBI:29105"/>
    </cofactor>
</comment>
<dbReference type="Gene3D" id="3.90.79.20">
    <property type="match status" value="1"/>
</dbReference>
<dbReference type="GO" id="GO:0005829">
    <property type="term" value="C:cytosol"/>
    <property type="evidence" value="ECO:0007669"/>
    <property type="project" value="TreeGrafter"/>
</dbReference>
<dbReference type="GO" id="GO:0035529">
    <property type="term" value="F:NADH pyrophosphatase activity"/>
    <property type="evidence" value="ECO:0007669"/>
    <property type="project" value="TreeGrafter"/>
</dbReference>
<keyword evidence="12" id="KW-1185">Reference proteome</keyword>
<comment type="cofactor">
    <cofactor evidence="1">
        <name>Mg(2+)</name>
        <dbReference type="ChEBI" id="CHEBI:18420"/>
    </cofactor>
</comment>
<dbReference type="InterPro" id="IPR000086">
    <property type="entry name" value="NUDIX_hydrolase_dom"/>
</dbReference>
<comment type="similarity">
    <text evidence="3">Belongs to the Nudix hydrolase family. NudC subfamily.</text>
</comment>
<evidence type="ECO:0000256" key="8">
    <source>
        <dbReference type="ARBA" id="ARBA00023027"/>
    </source>
</evidence>
<dbReference type="PANTHER" id="PTHR42904:SF6">
    <property type="entry name" value="NAD-CAPPED RNA HYDROLASE NUDT12"/>
    <property type="match status" value="1"/>
</dbReference>
<dbReference type="GO" id="GO:0019677">
    <property type="term" value="P:NAD+ catabolic process"/>
    <property type="evidence" value="ECO:0007669"/>
    <property type="project" value="TreeGrafter"/>
</dbReference>
<dbReference type="EC" id="3.6.1.22" evidence="4"/>
<dbReference type="Pfam" id="PF00293">
    <property type="entry name" value="NUDIX"/>
    <property type="match status" value="1"/>
</dbReference>
<dbReference type="PATRIC" id="fig|361041.3.peg.3200"/>
<dbReference type="SUPFAM" id="SSF55811">
    <property type="entry name" value="Nudix"/>
    <property type="match status" value="1"/>
</dbReference>
<dbReference type="InterPro" id="IPR015375">
    <property type="entry name" value="NADH_PPase-like_N"/>
</dbReference>
<protein>
    <recommendedName>
        <fullName evidence="4">NAD(+) diphosphatase</fullName>
        <ecNumber evidence="4">3.6.1.22</ecNumber>
    </recommendedName>
</protein>
<evidence type="ECO:0000256" key="6">
    <source>
        <dbReference type="ARBA" id="ARBA00022801"/>
    </source>
</evidence>
<evidence type="ECO:0000256" key="7">
    <source>
        <dbReference type="ARBA" id="ARBA00022842"/>
    </source>
</evidence>
<evidence type="ECO:0000259" key="10">
    <source>
        <dbReference type="PROSITE" id="PS51462"/>
    </source>
</evidence>
<dbReference type="NCBIfam" id="NF001299">
    <property type="entry name" value="PRK00241.1"/>
    <property type="match status" value="1"/>
</dbReference>
<dbReference type="InterPro" id="IPR049734">
    <property type="entry name" value="NudC-like_C"/>
</dbReference>
<dbReference type="Proteomes" id="UP000033514">
    <property type="component" value="Unassembled WGS sequence"/>
</dbReference>
<dbReference type="Pfam" id="PF09297">
    <property type="entry name" value="Zn_ribbon_NUD"/>
    <property type="match status" value="1"/>
</dbReference>
<dbReference type="GO" id="GO:0046872">
    <property type="term" value="F:metal ion binding"/>
    <property type="evidence" value="ECO:0007669"/>
    <property type="project" value="UniProtKB-KW"/>
</dbReference>